<feature type="transmembrane region" description="Helical" evidence="7">
    <location>
        <begin position="55"/>
        <end position="73"/>
    </location>
</feature>
<keyword evidence="4 7" id="KW-0812">Transmembrane</keyword>
<comment type="similarity">
    <text evidence="2">Belongs to the MscS (TC 1.A.23) family.</text>
</comment>
<dbReference type="PANTHER" id="PTHR30221">
    <property type="entry name" value="SMALL-CONDUCTANCE MECHANOSENSITIVE CHANNEL"/>
    <property type="match status" value="1"/>
</dbReference>
<dbReference type="Proteomes" id="UP000823616">
    <property type="component" value="Unassembled WGS sequence"/>
</dbReference>
<evidence type="ECO:0000259" key="9">
    <source>
        <dbReference type="Pfam" id="PF21088"/>
    </source>
</evidence>
<evidence type="ECO:0000256" key="2">
    <source>
        <dbReference type="ARBA" id="ARBA00008017"/>
    </source>
</evidence>
<evidence type="ECO:0000313" key="11">
    <source>
        <dbReference type="Proteomes" id="UP000823616"/>
    </source>
</evidence>
<feature type="domain" description="Mechanosensitive ion channel MscS" evidence="8">
    <location>
        <begin position="95"/>
        <end position="162"/>
    </location>
</feature>
<evidence type="ECO:0000313" key="10">
    <source>
        <dbReference type="EMBL" id="MBO8450898.1"/>
    </source>
</evidence>
<evidence type="ECO:0000256" key="4">
    <source>
        <dbReference type="ARBA" id="ARBA00022692"/>
    </source>
</evidence>
<dbReference type="InterPro" id="IPR010920">
    <property type="entry name" value="LSM_dom_sf"/>
</dbReference>
<dbReference type="Gene3D" id="1.10.287.1260">
    <property type="match status" value="1"/>
</dbReference>
<dbReference type="AlphaFoldDB" id="A0A9D9ENS8"/>
<dbReference type="SUPFAM" id="SSF82861">
    <property type="entry name" value="Mechanosensitive channel protein MscS (YggB), transmembrane region"/>
    <property type="match status" value="1"/>
</dbReference>
<feature type="transmembrane region" description="Helical" evidence="7">
    <location>
        <begin position="15"/>
        <end position="35"/>
    </location>
</feature>
<evidence type="ECO:0000256" key="3">
    <source>
        <dbReference type="ARBA" id="ARBA00022475"/>
    </source>
</evidence>
<feature type="domain" description="Mechanosensitive ion channel transmembrane helices 2/3" evidence="9">
    <location>
        <begin position="55"/>
        <end position="94"/>
    </location>
</feature>
<reference evidence="10" key="2">
    <citation type="journal article" date="2021" name="PeerJ">
        <title>Extensive microbial diversity within the chicken gut microbiome revealed by metagenomics and culture.</title>
        <authorList>
            <person name="Gilroy R."/>
            <person name="Ravi A."/>
            <person name="Getino M."/>
            <person name="Pursley I."/>
            <person name="Horton D.L."/>
            <person name="Alikhan N.F."/>
            <person name="Baker D."/>
            <person name="Gharbi K."/>
            <person name="Hall N."/>
            <person name="Watson M."/>
            <person name="Adriaenssens E.M."/>
            <person name="Foster-Nyarko E."/>
            <person name="Jarju S."/>
            <person name="Secka A."/>
            <person name="Antonio M."/>
            <person name="Oren A."/>
            <person name="Chaudhuri R.R."/>
            <person name="La Ragione R."/>
            <person name="Hildebrand F."/>
            <person name="Pallen M.J."/>
        </authorList>
    </citation>
    <scope>NUCLEOTIDE SEQUENCE</scope>
    <source>
        <strain evidence="10">B3-4054</strain>
    </source>
</reference>
<gene>
    <name evidence="10" type="ORF">IAA96_07310</name>
</gene>
<dbReference type="InterPro" id="IPR011014">
    <property type="entry name" value="MscS_channel_TM-2"/>
</dbReference>
<dbReference type="InterPro" id="IPR049142">
    <property type="entry name" value="MS_channel_1st"/>
</dbReference>
<dbReference type="Pfam" id="PF00924">
    <property type="entry name" value="MS_channel_2nd"/>
    <property type="match status" value="1"/>
</dbReference>
<comment type="caution">
    <text evidence="10">The sequence shown here is derived from an EMBL/GenBank/DDBJ whole genome shotgun (WGS) entry which is preliminary data.</text>
</comment>
<dbReference type="Gene3D" id="2.30.30.60">
    <property type="match status" value="1"/>
</dbReference>
<comment type="subcellular location">
    <subcellularLocation>
        <location evidence="1">Cell membrane</location>
        <topology evidence="1">Multi-pass membrane protein</topology>
    </subcellularLocation>
</comment>
<dbReference type="InterPro" id="IPR006685">
    <property type="entry name" value="MscS_channel_2nd"/>
</dbReference>
<dbReference type="GO" id="GO:0008381">
    <property type="term" value="F:mechanosensitive monoatomic ion channel activity"/>
    <property type="evidence" value="ECO:0007669"/>
    <property type="project" value="InterPro"/>
</dbReference>
<keyword evidence="5 7" id="KW-1133">Transmembrane helix</keyword>
<dbReference type="PANTHER" id="PTHR30221:SF1">
    <property type="entry name" value="SMALL-CONDUCTANCE MECHANOSENSITIVE CHANNEL"/>
    <property type="match status" value="1"/>
</dbReference>
<evidence type="ECO:0000256" key="1">
    <source>
        <dbReference type="ARBA" id="ARBA00004651"/>
    </source>
</evidence>
<dbReference type="InterPro" id="IPR023408">
    <property type="entry name" value="MscS_beta-dom_sf"/>
</dbReference>
<evidence type="ECO:0000256" key="6">
    <source>
        <dbReference type="ARBA" id="ARBA00023136"/>
    </source>
</evidence>
<dbReference type="GO" id="GO:0005886">
    <property type="term" value="C:plasma membrane"/>
    <property type="evidence" value="ECO:0007669"/>
    <property type="project" value="UniProtKB-SubCell"/>
</dbReference>
<proteinExistence type="inferred from homology"/>
<reference evidence="10" key="1">
    <citation type="submission" date="2020-10" db="EMBL/GenBank/DDBJ databases">
        <authorList>
            <person name="Gilroy R."/>
        </authorList>
    </citation>
    <scope>NUCLEOTIDE SEQUENCE</scope>
    <source>
        <strain evidence="10">B3-4054</strain>
    </source>
</reference>
<dbReference type="Pfam" id="PF21088">
    <property type="entry name" value="MS_channel_1st"/>
    <property type="match status" value="1"/>
</dbReference>
<sequence length="298" mass="31346">MEMLSEFVREHRNWFSLPLTVLAVFAVFLFLRAVILKALAGRMSPPVRQAVRKGFFYAAVVVSAVTILGRLGVNLSALLGAAGIVGVAVGFASQTSVSNIISGFFLLAGRSLKPGDTVRVNSVEGTVESMDFLSVHLKSASGDFIRVSNESILKSNFINLSRFPERRVSVRVSLSAAALAAWASAPAEPPENPESPEAEKPAPGGILPAFWFAKTRDTVLYAARSCGGVLPSPAPEFSVREFHGGGAGTVEAVLSVWCKNTDAGQVRESLLLALPGVFAGSGEPLQNPLLLAAAAPEG</sequence>
<dbReference type="SUPFAM" id="SSF50182">
    <property type="entry name" value="Sm-like ribonucleoproteins"/>
    <property type="match status" value="1"/>
</dbReference>
<accession>A0A9D9ENS8</accession>
<name>A0A9D9ENS8_9SPIR</name>
<feature type="transmembrane region" description="Helical" evidence="7">
    <location>
        <begin position="79"/>
        <end position="107"/>
    </location>
</feature>
<evidence type="ECO:0000256" key="7">
    <source>
        <dbReference type="SAM" id="Phobius"/>
    </source>
</evidence>
<evidence type="ECO:0000259" key="8">
    <source>
        <dbReference type="Pfam" id="PF00924"/>
    </source>
</evidence>
<dbReference type="EMBL" id="JADIMS010000137">
    <property type="protein sequence ID" value="MBO8450898.1"/>
    <property type="molecule type" value="Genomic_DNA"/>
</dbReference>
<keyword evidence="3" id="KW-1003">Cell membrane</keyword>
<organism evidence="10 11">
    <name type="scientific">Candidatus Avitreponema avistercoris</name>
    <dbReference type="NCBI Taxonomy" id="2840705"/>
    <lineage>
        <taxon>Bacteria</taxon>
        <taxon>Pseudomonadati</taxon>
        <taxon>Spirochaetota</taxon>
        <taxon>Spirochaetia</taxon>
        <taxon>Spirochaetales</taxon>
        <taxon>Candidatus Avitreponema</taxon>
    </lineage>
</organism>
<dbReference type="InterPro" id="IPR045275">
    <property type="entry name" value="MscS_archaea/bacteria_type"/>
</dbReference>
<protein>
    <submittedName>
        <fullName evidence="10">Mechanosensitive ion channel family protein</fullName>
    </submittedName>
</protein>
<evidence type="ECO:0000256" key="5">
    <source>
        <dbReference type="ARBA" id="ARBA00022989"/>
    </source>
</evidence>
<keyword evidence="6 7" id="KW-0472">Membrane</keyword>